<evidence type="ECO:0000313" key="1">
    <source>
        <dbReference type="EMBL" id="JAD72102.1"/>
    </source>
</evidence>
<sequence>MEQSYKTLCAQMSNHFSSLQILTEKKRVSSLNVTL</sequence>
<dbReference type="AlphaFoldDB" id="A0A0A9CKU3"/>
<reference evidence="1" key="1">
    <citation type="submission" date="2014-09" db="EMBL/GenBank/DDBJ databases">
        <authorList>
            <person name="Magalhaes I.L.F."/>
            <person name="Oliveira U."/>
            <person name="Santos F.R."/>
            <person name="Vidigal T.H.D.A."/>
            <person name="Brescovit A.D."/>
            <person name="Santos A.J."/>
        </authorList>
    </citation>
    <scope>NUCLEOTIDE SEQUENCE</scope>
    <source>
        <tissue evidence="1">Shoot tissue taken approximately 20 cm above the soil surface</tissue>
    </source>
</reference>
<accession>A0A0A9CKU3</accession>
<protein>
    <submittedName>
        <fullName evidence="1">Uncharacterized protein</fullName>
    </submittedName>
</protein>
<organism evidence="1">
    <name type="scientific">Arundo donax</name>
    <name type="common">Giant reed</name>
    <name type="synonym">Donax arundinaceus</name>
    <dbReference type="NCBI Taxonomy" id="35708"/>
    <lineage>
        <taxon>Eukaryota</taxon>
        <taxon>Viridiplantae</taxon>
        <taxon>Streptophyta</taxon>
        <taxon>Embryophyta</taxon>
        <taxon>Tracheophyta</taxon>
        <taxon>Spermatophyta</taxon>
        <taxon>Magnoliopsida</taxon>
        <taxon>Liliopsida</taxon>
        <taxon>Poales</taxon>
        <taxon>Poaceae</taxon>
        <taxon>PACMAD clade</taxon>
        <taxon>Arundinoideae</taxon>
        <taxon>Arundineae</taxon>
        <taxon>Arundo</taxon>
    </lineage>
</organism>
<name>A0A0A9CKU3_ARUDO</name>
<proteinExistence type="predicted"/>
<dbReference type="EMBL" id="GBRH01225793">
    <property type="protein sequence ID" value="JAD72102.1"/>
    <property type="molecule type" value="Transcribed_RNA"/>
</dbReference>
<reference evidence="1" key="2">
    <citation type="journal article" date="2015" name="Data Brief">
        <title>Shoot transcriptome of the giant reed, Arundo donax.</title>
        <authorList>
            <person name="Barrero R.A."/>
            <person name="Guerrero F.D."/>
            <person name="Moolhuijzen P."/>
            <person name="Goolsby J.A."/>
            <person name="Tidwell J."/>
            <person name="Bellgard S.E."/>
            <person name="Bellgard M.I."/>
        </authorList>
    </citation>
    <scope>NUCLEOTIDE SEQUENCE</scope>
    <source>
        <tissue evidence="1">Shoot tissue taken approximately 20 cm above the soil surface</tissue>
    </source>
</reference>